<evidence type="ECO:0000313" key="7">
    <source>
        <dbReference type="EMBL" id="MDR7157242.1"/>
    </source>
</evidence>
<organism evidence="7 8">
    <name type="scientific">Sphingobium xenophagum</name>
    <dbReference type="NCBI Taxonomy" id="121428"/>
    <lineage>
        <taxon>Bacteria</taxon>
        <taxon>Pseudomonadati</taxon>
        <taxon>Pseudomonadota</taxon>
        <taxon>Alphaproteobacteria</taxon>
        <taxon>Sphingomonadales</taxon>
        <taxon>Sphingomonadaceae</taxon>
        <taxon>Sphingobium</taxon>
    </lineage>
</organism>
<comment type="caution">
    <text evidence="7">The sequence shown here is derived from an EMBL/GenBank/DDBJ whole genome shotgun (WGS) entry which is preliminary data.</text>
</comment>
<dbReference type="SUPFAM" id="SSF46689">
    <property type="entry name" value="Homeodomain-like"/>
    <property type="match status" value="1"/>
</dbReference>
<evidence type="ECO:0000256" key="1">
    <source>
        <dbReference type="ARBA" id="ARBA00023015"/>
    </source>
</evidence>
<feature type="DNA-binding region" description="H-T-H motif" evidence="4">
    <location>
        <begin position="48"/>
        <end position="67"/>
    </location>
</feature>
<dbReference type="EMBL" id="JAVDWV010000036">
    <property type="protein sequence ID" value="MDR7157242.1"/>
    <property type="molecule type" value="Genomic_DNA"/>
</dbReference>
<feature type="region of interest" description="Disordered" evidence="5">
    <location>
        <begin position="1"/>
        <end position="22"/>
    </location>
</feature>
<dbReference type="InterPro" id="IPR050109">
    <property type="entry name" value="HTH-type_TetR-like_transc_reg"/>
</dbReference>
<dbReference type="InterPro" id="IPR001647">
    <property type="entry name" value="HTH_TetR"/>
</dbReference>
<dbReference type="PRINTS" id="PR00455">
    <property type="entry name" value="HTHTETR"/>
</dbReference>
<keyword evidence="2 4" id="KW-0238">DNA-binding</keyword>
<protein>
    <submittedName>
        <fullName evidence="7">AcrR family transcriptional regulator</fullName>
    </submittedName>
</protein>
<proteinExistence type="predicted"/>
<evidence type="ECO:0000259" key="6">
    <source>
        <dbReference type="PROSITE" id="PS50977"/>
    </source>
</evidence>
<evidence type="ECO:0000313" key="8">
    <source>
        <dbReference type="Proteomes" id="UP001267638"/>
    </source>
</evidence>
<name>A0ABU1X6N1_SPHXE</name>
<dbReference type="Gene3D" id="1.10.357.10">
    <property type="entry name" value="Tetracycline Repressor, domain 2"/>
    <property type="match status" value="1"/>
</dbReference>
<dbReference type="Proteomes" id="UP001267638">
    <property type="component" value="Unassembled WGS sequence"/>
</dbReference>
<feature type="compositionally biased region" description="Basic and acidic residues" evidence="5">
    <location>
        <begin position="1"/>
        <end position="10"/>
    </location>
</feature>
<dbReference type="PANTHER" id="PTHR30055">
    <property type="entry name" value="HTH-TYPE TRANSCRIPTIONAL REGULATOR RUTR"/>
    <property type="match status" value="1"/>
</dbReference>
<keyword evidence="1" id="KW-0805">Transcription regulation</keyword>
<dbReference type="PROSITE" id="PS50977">
    <property type="entry name" value="HTH_TETR_2"/>
    <property type="match status" value="1"/>
</dbReference>
<gene>
    <name evidence="7" type="ORF">J2W40_004090</name>
</gene>
<sequence>MAKRVSEEATVKAAPQKRRFGTDKSATRAQLLDAALALMVEEGYAAVSGRKVAARAGLNASLIHYYFPTSDDLLVAAYRRGAEQSLERHQAAAQSDDPLRALWTLSIDPSRTALAMEFMALANHRKVIGEEIARYAEHIRAVQIAAIERYLANSPINLGPCTAGAATVWLAAMARLLVMEEGVGILSGHDDARQLMDWLLTRLSHRPDDESRGDAEHTVIS</sequence>
<accession>A0ABU1X6N1</accession>
<evidence type="ECO:0000256" key="5">
    <source>
        <dbReference type="SAM" id="MobiDB-lite"/>
    </source>
</evidence>
<dbReference type="Pfam" id="PF00440">
    <property type="entry name" value="TetR_N"/>
    <property type="match status" value="1"/>
</dbReference>
<evidence type="ECO:0000256" key="2">
    <source>
        <dbReference type="ARBA" id="ARBA00023125"/>
    </source>
</evidence>
<evidence type="ECO:0000256" key="3">
    <source>
        <dbReference type="ARBA" id="ARBA00023163"/>
    </source>
</evidence>
<reference evidence="7 8" key="1">
    <citation type="submission" date="2023-07" db="EMBL/GenBank/DDBJ databases">
        <title>Sorghum-associated microbial communities from plants grown in Nebraska, USA.</title>
        <authorList>
            <person name="Schachtman D."/>
        </authorList>
    </citation>
    <scope>NUCLEOTIDE SEQUENCE [LARGE SCALE GENOMIC DNA]</scope>
    <source>
        <strain evidence="7 8">4256</strain>
    </source>
</reference>
<keyword evidence="3" id="KW-0804">Transcription</keyword>
<dbReference type="InterPro" id="IPR009057">
    <property type="entry name" value="Homeodomain-like_sf"/>
</dbReference>
<evidence type="ECO:0000256" key="4">
    <source>
        <dbReference type="PROSITE-ProRule" id="PRU00335"/>
    </source>
</evidence>
<feature type="domain" description="HTH tetR-type" evidence="6">
    <location>
        <begin position="25"/>
        <end position="85"/>
    </location>
</feature>
<dbReference type="PANTHER" id="PTHR30055:SF234">
    <property type="entry name" value="HTH-TYPE TRANSCRIPTIONAL REGULATOR BETI"/>
    <property type="match status" value="1"/>
</dbReference>
<keyword evidence="8" id="KW-1185">Reference proteome</keyword>